<dbReference type="InterPro" id="IPR050557">
    <property type="entry name" value="RTX_toxin/Mannuronan_C5-epim"/>
</dbReference>
<dbReference type="EMBL" id="CP157484">
    <property type="protein sequence ID" value="XBO40392.1"/>
    <property type="molecule type" value="Genomic_DNA"/>
</dbReference>
<dbReference type="InterPro" id="IPR011049">
    <property type="entry name" value="Serralysin-like_metalloprot_C"/>
</dbReference>
<dbReference type="Pfam" id="PF00353">
    <property type="entry name" value="HemolysinCabind"/>
    <property type="match status" value="4"/>
</dbReference>
<sequence>MAIASQVHFQTLVYATSLPEAFVGAGGAAAVDAVSYENAPSNASIGSYDIGVVIDMANSNSNTGWASADSYVGVEELIGSRFTDAIYGDAAGNIIDGGGSPDFIFGREGDDVLLGGGGFDFVWGDAGNDIIDGQWQTDQLHGGDGDDQLWGGTNYIAHVYPGTNYADILYGDAGNDELHGDARPPAAGLRTEYDPKLDFMAGADELHGGPGNDRLNGDGGDDKLWGDAGADSFIFDPSYTVLDATGAPLRISPGNDVVFDFNAGEGDTLNLNGEIYTTSDNPEGYRIFMLEPVNGALQIAGTVTLSNLHSFNDAWVTSGYHLV</sequence>
<dbReference type="GO" id="GO:0005576">
    <property type="term" value="C:extracellular region"/>
    <property type="evidence" value="ECO:0007669"/>
    <property type="project" value="UniProtKB-SubCell"/>
</dbReference>
<comment type="subcellular location">
    <subcellularLocation>
        <location evidence="1">Secreted</location>
    </subcellularLocation>
</comment>
<accession>A0AAU7JJM0</accession>
<dbReference type="RefSeq" id="WP_406857252.1">
    <property type="nucleotide sequence ID" value="NZ_CP157484.1"/>
</dbReference>
<dbReference type="GO" id="GO:0005509">
    <property type="term" value="F:calcium ion binding"/>
    <property type="evidence" value="ECO:0007669"/>
    <property type="project" value="InterPro"/>
</dbReference>
<reference evidence="3" key="1">
    <citation type="submission" date="2024-05" db="EMBL/GenBank/DDBJ databases">
        <authorList>
            <person name="Kim S."/>
            <person name="Heo J."/>
            <person name="Choi H."/>
            <person name="Choi Y."/>
            <person name="Kwon S.-W."/>
            <person name="Kim Y."/>
        </authorList>
    </citation>
    <scope>NUCLEOTIDE SEQUENCE</scope>
    <source>
        <strain evidence="3">KACC 23698</strain>
    </source>
</reference>
<dbReference type="AlphaFoldDB" id="A0AAU7JJM0"/>
<proteinExistence type="predicted"/>
<name>A0AAU7JJM0_9HYPH</name>
<organism evidence="3">
    <name type="scientific">Alsobacter sp. KACC 23698</name>
    <dbReference type="NCBI Taxonomy" id="3149229"/>
    <lineage>
        <taxon>Bacteria</taxon>
        <taxon>Pseudomonadati</taxon>
        <taxon>Pseudomonadota</taxon>
        <taxon>Alphaproteobacteria</taxon>
        <taxon>Hyphomicrobiales</taxon>
        <taxon>Alsobacteraceae</taxon>
        <taxon>Alsobacter</taxon>
    </lineage>
</organism>
<dbReference type="InterPro" id="IPR001343">
    <property type="entry name" value="Hemolysn_Ca-bd"/>
</dbReference>
<dbReference type="SUPFAM" id="SSF51120">
    <property type="entry name" value="beta-Roll"/>
    <property type="match status" value="1"/>
</dbReference>
<dbReference type="PANTHER" id="PTHR38340:SF1">
    <property type="entry name" value="S-LAYER PROTEIN"/>
    <property type="match status" value="1"/>
</dbReference>
<dbReference type="PANTHER" id="PTHR38340">
    <property type="entry name" value="S-LAYER PROTEIN"/>
    <property type="match status" value="1"/>
</dbReference>
<protein>
    <submittedName>
        <fullName evidence="3">Calcium-binding protein</fullName>
    </submittedName>
</protein>
<dbReference type="Gene3D" id="2.150.10.10">
    <property type="entry name" value="Serralysin-like metalloprotease, C-terminal"/>
    <property type="match status" value="2"/>
</dbReference>
<gene>
    <name evidence="3" type="ORF">ABEG18_06380</name>
</gene>
<dbReference type="PRINTS" id="PR00313">
    <property type="entry name" value="CABNDNGRPT"/>
</dbReference>
<keyword evidence="2" id="KW-0964">Secreted</keyword>
<evidence type="ECO:0000256" key="2">
    <source>
        <dbReference type="ARBA" id="ARBA00022525"/>
    </source>
</evidence>
<evidence type="ECO:0000313" key="3">
    <source>
        <dbReference type="EMBL" id="XBO40392.1"/>
    </source>
</evidence>
<evidence type="ECO:0000256" key="1">
    <source>
        <dbReference type="ARBA" id="ARBA00004613"/>
    </source>
</evidence>